<name>A0A0G4GEV8_9ALVE</name>
<dbReference type="EMBL" id="CDMZ01001146">
    <property type="protein sequence ID" value="CEM28039.1"/>
    <property type="molecule type" value="Genomic_DNA"/>
</dbReference>
<proteinExistence type="predicted"/>
<protein>
    <submittedName>
        <fullName evidence="1">Uncharacterized protein</fullName>
    </submittedName>
</protein>
<accession>A0A0G4GEV8</accession>
<gene>
    <name evidence="1" type="ORF">Cvel_21587</name>
</gene>
<dbReference type="AlphaFoldDB" id="A0A0G4GEV8"/>
<reference evidence="1" key="1">
    <citation type="submission" date="2014-11" db="EMBL/GenBank/DDBJ databases">
        <authorList>
            <person name="Otto D Thomas"/>
            <person name="Naeem Raeece"/>
        </authorList>
    </citation>
    <scope>NUCLEOTIDE SEQUENCE</scope>
</reference>
<organism evidence="1">
    <name type="scientific">Chromera velia CCMP2878</name>
    <dbReference type="NCBI Taxonomy" id="1169474"/>
    <lineage>
        <taxon>Eukaryota</taxon>
        <taxon>Sar</taxon>
        <taxon>Alveolata</taxon>
        <taxon>Colpodellida</taxon>
        <taxon>Chromeraceae</taxon>
        <taxon>Chromera</taxon>
    </lineage>
</organism>
<sequence length="68" mass="7545">MNPHTASREKVTWTQALKAAVEEKKRKHGQASADRGCNFTPLVSAVDGTMEGDAQMFLKRVAERLSEK</sequence>
<evidence type="ECO:0000313" key="1">
    <source>
        <dbReference type="EMBL" id="CEM28039.1"/>
    </source>
</evidence>
<dbReference type="VEuPathDB" id="CryptoDB:Cvel_21587"/>